<keyword evidence="3" id="KW-1185">Reference proteome</keyword>
<evidence type="ECO:0000313" key="2">
    <source>
        <dbReference type="EMBL" id="QCX02118.1"/>
    </source>
</evidence>
<dbReference type="AlphaFoldDB" id="A0A5B7SYG2"/>
<dbReference type="PROSITE" id="PS51257">
    <property type="entry name" value="PROKAR_LIPOPROTEIN"/>
    <property type="match status" value="1"/>
</dbReference>
<dbReference type="Gene3D" id="1.10.287.700">
    <property type="entry name" value="Helix hairpin bin"/>
    <property type="match status" value="1"/>
</dbReference>
<evidence type="ECO:0000313" key="3">
    <source>
        <dbReference type="Proteomes" id="UP000310017"/>
    </source>
</evidence>
<dbReference type="EMBL" id="CP040710">
    <property type="protein sequence ID" value="QCX02118.1"/>
    <property type="molecule type" value="Genomic_DNA"/>
</dbReference>
<dbReference type="Proteomes" id="UP000310017">
    <property type="component" value="Chromosome"/>
</dbReference>
<evidence type="ECO:0000256" key="1">
    <source>
        <dbReference type="SAM" id="SignalP"/>
    </source>
</evidence>
<dbReference type="KEGG" id="asag:FGM00_19090"/>
<reference evidence="2 3" key="1">
    <citation type="submission" date="2019-05" db="EMBL/GenBank/DDBJ databases">
        <title>Genome sequencing of F202Z8.</title>
        <authorList>
            <person name="Kwon Y.M."/>
        </authorList>
    </citation>
    <scope>NUCLEOTIDE SEQUENCE [LARGE SCALE GENOMIC DNA]</scope>
    <source>
        <strain evidence="2 3">F202Z8</strain>
    </source>
</reference>
<accession>A0A5B7SYG2</accession>
<gene>
    <name evidence="2" type="ORF">FGM00_19090</name>
</gene>
<proteinExistence type="predicted"/>
<protein>
    <submittedName>
        <fullName evidence="2">DUF4175 domain-containing protein</fullName>
    </submittedName>
</protein>
<feature type="chain" id="PRO_5022740756" evidence="1">
    <location>
        <begin position="25"/>
        <end position="151"/>
    </location>
</feature>
<sequence>MKKVFLSTLMMLALAISFTSCKDAADKAKEGMEDAADATGEAMDEAGDAAGEAMDEASDAISDMTDGVPSFENPAVTEYVEAYDSYIEEYKAAAESKDMTAISNLGTKGQELATKSQEIMSGLSASDASKLTEYMTAKAKEMQEISKKMME</sequence>
<feature type="signal peptide" evidence="1">
    <location>
        <begin position="1"/>
        <end position="24"/>
    </location>
</feature>
<dbReference type="OrthoDB" id="1443551at2"/>
<organism evidence="2 3">
    <name type="scientific">Aggregatimonas sangjinii</name>
    <dbReference type="NCBI Taxonomy" id="2583587"/>
    <lineage>
        <taxon>Bacteria</taxon>
        <taxon>Pseudomonadati</taxon>
        <taxon>Bacteroidota</taxon>
        <taxon>Flavobacteriia</taxon>
        <taxon>Flavobacteriales</taxon>
        <taxon>Flavobacteriaceae</taxon>
        <taxon>Aggregatimonas</taxon>
    </lineage>
</organism>
<keyword evidence="1" id="KW-0732">Signal</keyword>
<name>A0A5B7SYG2_9FLAO</name>
<dbReference type="RefSeq" id="WP_138854454.1">
    <property type="nucleotide sequence ID" value="NZ_CP040710.1"/>
</dbReference>